<feature type="compositionally biased region" description="Polar residues" evidence="1">
    <location>
        <begin position="10"/>
        <end position="21"/>
    </location>
</feature>
<gene>
    <name evidence="2" type="ORF">BSTOLATCC_MIC50181</name>
</gene>
<dbReference type="EMBL" id="CAJZBQ010000050">
    <property type="protein sequence ID" value="CAG9330071.1"/>
    <property type="molecule type" value="Genomic_DNA"/>
</dbReference>
<reference evidence="2" key="1">
    <citation type="submission" date="2021-09" db="EMBL/GenBank/DDBJ databases">
        <authorList>
            <consortium name="AG Swart"/>
            <person name="Singh M."/>
            <person name="Singh A."/>
            <person name="Seah K."/>
            <person name="Emmerich C."/>
        </authorList>
    </citation>
    <scope>NUCLEOTIDE SEQUENCE</scope>
    <source>
        <strain evidence="2">ATCC30299</strain>
    </source>
</reference>
<evidence type="ECO:0000313" key="2">
    <source>
        <dbReference type="EMBL" id="CAG9330071.1"/>
    </source>
</evidence>
<evidence type="ECO:0000256" key="1">
    <source>
        <dbReference type="SAM" id="MobiDB-lite"/>
    </source>
</evidence>
<sequence>MKGSLIKGGNNPQFLSQFNRTRSNKPPLGRTLIITESLPKNHYLYSSNSSKTDFNGTAENSSLKTLTDADNFSEVLNIKKCSSSCSTINFNSKVAHIPKINKPKLLFKHLVPIRALSISPKSKENKENNKIPNIKNSKSTRPITHLWDKWEYGENDKDYDLKEYVNRMLN</sequence>
<comment type="caution">
    <text evidence="2">The sequence shown here is derived from an EMBL/GenBank/DDBJ whole genome shotgun (WGS) entry which is preliminary data.</text>
</comment>
<organism evidence="2 3">
    <name type="scientific">Blepharisma stoltei</name>
    <dbReference type="NCBI Taxonomy" id="1481888"/>
    <lineage>
        <taxon>Eukaryota</taxon>
        <taxon>Sar</taxon>
        <taxon>Alveolata</taxon>
        <taxon>Ciliophora</taxon>
        <taxon>Postciliodesmatophora</taxon>
        <taxon>Heterotrichea</taxon>
        <taxon>Heterotrichida</taxon>
        <taxon>Blepharismidae</taxon>
        <taxon>Blepharisma</taxon>
    </lineage>
</organism>
<protein>
    <submittedName>
        <fullName evidence="2">Uncharacterized protein</fullName>
    </submittedName>
</protein>
<dbReference type="Proteomes" id="UP001162131">
    <property type="component" value="Unassembled WGS sequence"/>
</dbReference>
<proteinExistence type="predicted"/>
<name>A0AAU9JX07_9CILI</name>
<feature type="region of interest" description="Disordered" evidence="1">
    <location>
        <begin position="1"/>
        <end position="28"/>
    </location>
</feature>
<evidence type="ECO:0000313" key="3">
    <source>
        <dbReference type="Proteomes" id="UP001162131"/>
    </source>
</evidence>
<keyword evidence="3" id="KW-1185">Reference proteome</keyword>
<dbReference type="AlphaFoldDB" id="A0AAU9JX07"/>
<accession>A0AAU9JX07</accession>